<keyword evidence="1 5" id="KW-0004">4Fe-4S</keyword>
<feature type="binding site" evidence="5">
    <location>
        <position position="226"/>
    </location>
    <ligand>
        <name>isopentenyl diphosphate</name>
        <dbReference type="ChEBI" id="CHEBI:128769"/>
    </ligand>
</feature>
<gene>
    <name evidence="5" type="primary">ispH</name>
    <name evidence="6" type="ORF">CRV10_01925</name>
</gene>
<dbReference type="RefSeq" id="WP_136130156.1">
    <property type="nucleotide sequence ID" value="NZ_PDKU01000002.1"/>
</dbReference>
<comment type="caution">
    <text evidence="6">The sequence shown here is derived from an EMBL/GenBank/DDBJ whole genome shotgun (WGS) entry which is preliminary data.</text>
</comment>
<keyword evidence="2 5" id="KW-0479">Metal-binding</keyword>
<name>A0A2P5SW85_9GAMM</name>
<feature type="binding site" evidence="5">
    <location>
        <position position="12"/>
    </location>
    <ligand>
        <name>[4Fe-4S] cluster</name>
        <dbReference type="ChEBI" id="CHEBI:49883"/>
    </ligand>
</feature>
<evidence type="ECO:0000256" key="3">
    <source>
        <dbReference type="ARBA" id="ARBA00023004"/>
    </source>
</evidence>
<dbReference type="Gene3D" id="3.40.1010.20">
    <property type="entry name" value="4-hydroxy-3-methylbut-2-enyl diphosphate reductase, catalytic domain"/>
    <property type="match status" value="2"/>
</dbReference>
<dbReference type="PANTHER" id="PTHR30426">
    <property type="entry name" value="4-HYDROXY-3-METHYLBUT-2-ENYL DIPHOSPHATE REDUCTASE"/>
    <property type="match status" value="1"/>
</dbReference>
<feature type="active site" description="Proton donor" evidence="5">
    <location>
        <position position="127"/>
    </location>
</feature>
<dbReference type="GO" id="GO:0051539">
    <property type="term" value="F:4 iron, 4 sulfur cluster binding"/>
    <property type="evidence" value="ECO:0007669"/>
    <property type="project" value="UniProtKB-UniRule"/>
</dbReference>
<feature type="binding site" evidence="5">
    <location>
        <position position="226"/>
    </location>
    <ligand>
        <name>dimethylallyl diphosphate</name>
        <dbReference type="ChEBI" id="CHEBI:57623"/>
    </ligand>
</feature>
<comment type="catalytic activity">
    <reaction evidence="5">
        <text>isopentenyl diphosphate + 2 oxidized [2Fe-2S]-[ferredoxin] + H2O = (2E)-4-hydroxy-3-methylbut-2-enyl diphosphate + 2 reduced [2Fe-2S]-[ferredoxin] + 2 H(+)</text>
        <dbReference type="Rhea" id="RHEA:24488"/>
        <dbReference type="Rhea" id="RHEA-COMP:10000"/>
        <dbReference type="Rhea" id="RHEA-COMP:10001"/>
        <dbReference type="ChEBI" id="CHEBI:15377"/>
        <dbReference type="ChEBI" id="CHEBI:15378"/>
        <dbReference type="ChEBI" id="CHEBI:33737"/>
        <dbReference type="ChEBI" id="CHEBI:33738"/>
        <dbReference type="ChEBI" id="CHEBI:128753"/>
        <dbReference type="ChEBI" id="CHEBI:128769"/>
        <dbReference type="EC" id="1.17.7.4"/>
    </reaction>
</comment>
<dbReference type="UniPathway" id="UPA00056">
    <property type="reaction ID" value="UER00097"/>
</dbReference>
<feature type="binding site" evidence="5">
    <location>
        <position position="227"/>
    </location>
    <ligand>
        <name>isopentenyl diphosphate</name>
        <dbReference type="ChEBI" id="CHEBI:128769"/>
    </ligand>
</feature>
<comment type="pathway">
    <text evidence="5">Isoprenoid biosynthesis; isopentenyl diphosphate biosynthesis via DXP pathway; isopentenyl diphosphate from 1-deoxy-D-xylulose 5-phosphate: step 6/6.</text>
</comment>
<dbReference type="HAMAP" id="MF_00191">
    <property type="entry name" value="IspH"/>
    <property type="match status" value="1"/>
</dbReference>
<comment type="similarity">
    <text evidence="5">Belongs to the IspH family.</text>
</comment>
<dbReference type="PANTHER" id="PTHR30426:SF0">
    <property type="entry name" value="4-HYDROXY-3-METHYLBUT-2-ENYL DIPHOSPHATE REDUCTASE"/>
    <property type="match status" value="1"/>
</dbReference>
<feature type="binding site" evidence="5">
    <location>
        <position position="125"/>
    </location>
    <ligand>
        <name>(2E)-4-hydroxy-3-methylbut-2-enyl diphosphate</name>
        <dbReference type="ChEBI" id="CHEBI:128753"/>
    </ligand>
</feature>
<evidence type="ECO:0000256" key="1">
    <source>
        <dbReference type="ARBA" id="ARBA00022485"/>
    </source>
</evidence>
<feature type="binding site" evidence="5">
    <location>
        <position position="74"/>
    </location>
    <ligand>
        <name>isopentenyl diphosphate</name>
        <dbReference type="ChEBI" id="CHEBI:128769"/>
    </ligand>
</feature>
<dbReference type="CDD" id="cd13944">
    <property type="entry name" value="lytB_ispH"/>
    <property type="match status" value="1"/>
</dbReference>
<feature type="binding site" evidence="5">
    <location>
        <position position="74"/>
    </location>
    <ligand>
        <name>dimethylallyl diphosphate</name>
        <dbReference type="ChEBI" id="CHEBI:57623"/>
    </ligand>
</feature>
<sequence length="306" mass="33935">MQILLANPRGFCAGVKRAISIVEVALKNYGAPVYIYNEIVHNHYIVNRLRKIGAIFVKNITEIPNNSVVIFSAHGVSQEIRKKTKKTNPRVLLDATCPLVTKIHMEVKQASRKGIEAILIGHSNHPEVQGTMGQYDNKIGGIYLINSIKDISKLKVKNKQKINFMTQSTLSVDDTAKIIDELRHCFPSITGPRKEDICYATTNRQEAVKNLAQYAELILVIGSANSSNANRLVEVVQNMGKVAKLINSAIDIQTHWLSNINYVGITAGASVPDILVNEVIEYLIQLGGSYVTELIGKKEKIVFNIM</sequence>
<comment type="subunit">
    <text evidence="5">Homodimer.</text>
</comment>
<comment type="catalytic activity">
    <reaction evidence="5">
        <text>dimethylallyl diphosphate + 2 oxidized [2Fe-2S]-[ferredoxin] + H2O = (2E)-4-hydroxy-3-methylbut-2-enyl diphosphate + 2 reduced [2Fe-2S]-[ferredoxin] + 2 H(+)</text>
        <dbReference type="Rhea" id="RHEA:24825"/>
        <dbReference type="Rhea" id="RHEA-COMP:10000"/>
        <dbReference type="Rhea" id="RHEA-COMP:10001"/>
        <dbReference type="ChEBI" id="CHEBI:15377"/>
        <dbReference type="ChEBI" id="CHEBI:15378"/>
        <dbReference type="ChEBI" id="CHEBI:33737"/>
        <dbReference type="ChEBI" id="CHEBI:33738"/>
        <dbReference type="ChEBI" id="CHEBI:57623"/>
        <dbReference type="ChEBI" id="CHEBI:128753"/>
        <dbReference type="EC" id="1.17.7.4"/>
    </reaction>
</comment>
<evidence type="ECO:0000256" key="4">
    <source>
        <dbReference type="ARBA" id="ARBA00023014"/>
    </source>
</evidence>
<feature type="binding site" evidence="5">
    <location>
        <position position="125"/>
    </location>
    <ligand>
        <name>isopentenyl diphosphate</name>
        <dbReference type="ChEBI" id="CHEBI:128769"/>
    </ligand>
</feature>
<dbReference type="AlphaFoldDB" id="A0A2P5SW85"/>
<comment type="pathway">
    <text evidence="5">Isoprenoid biosynthesis; dimethylallyl diphosphate biosynthesis; dimethylallyl diphosphate from (2E)-4-hydroxy-3-methylbutenyl diphosphate: step 1/1.</text>
</comment>
<comment type="cofactor">
    <cofactor evidence="5">
        <name>[4Fe-4S] cluster</name>
        <dbReference type="ChEBI" id="CHEBI:49883"/>
    </cofactor>
    <text evidence="5">Binds 1 [4Fe-4S] cluster per subunit.</text>
</comment>
<feature type="binding site" evidence="5">
    <location>
        <position position="228"/>
    </location>
    <ligand>
        <name>(2E)-4-hydroxy-3-methylbut-2-enyl diphosphate</name>
        <dbReference type="ChEBI" id="CHEBI:128753"/>
    </ligand>
</feature>
<feature type="binding site" evidence="5">
    <location>
        <position position="41"/>
    </location>
    <ligand>
        <name>isopentenyl diphosphate</name>
        <dbReference type="ChEBI" id="CHEBI:128769"/>
    </ligand>
</feature>
<accession>A0A2P5SW85</accession>
<evidence type="ECO:0000256" key="5">
    <source>
        <dbReference type="HAMAP-Rule" id="MF_00191"/>
    </source>
</evidence>
<dbReference type="NCBIfam" id="NF002190">
    <property type="entry name" value="PRK01045.1-4"/>
    <property type="match status" value="1"/>
</dbReference>
<dbReference type="NCBIfam" id="TIGR00216">
    <property type="entry name" value="ispH_lytB"/>
    <property type="match status" value="1"/>
</dbReference>
<evidence type="ECO:0000313" key="7">
    <source>
        <dbReference type="Proteomes" id="UP000296144"/>
    </source>
</evidence>
<dbReference type="Pfam" id="PF02401">
    <property type="entry name" value="LYTB"/>
    <property type="match status" value="1"/>
</dbReference>
<feature type="binding site" evidence="5">
    <location>
        <position position="270"/>
    </location>
    <ligand>
        <name>isopentenyl diphosphate</name>
        <dbReference type="ChEBI" id="CHEBI:128769"/>
    </ligand>
</feature>
<feature type="binding site" evidence="5">
    <location>
        <position position="41"/>
    </location>
    <ligand>
        <name>(2E)-4-hydroxy-3-methylbut-2-enyl diphosphate</name>
        <dbReference type="ChEBI" id="CHEBI:128753"/>
    </ligand>
</feature>
<dbReference type="EMBL" id="PDKU01000002">
    <property type="protein sequence ID" value="PPI86582.1"/>
    <property type="molecule type" value="Genomic_DNA"/>
</dbReference>
<dbReference type="NCBIfam" id="NF002188">
    <property type="entry name" value="PRK01045.1-2"/>
    <property type="match status" value="1"/>
</dbReference>
<organism evidence="6 7">
    <name type="scientific">Candidatus Pantoea edessiphila</name>
    <dbReference type="NCBI Taxonomy" id="2044610"/>
    <lineage>
        <taxon>Bacteria</taxon>
        <taxon>Pseudomonadati</taxon>
        <taxon>Pseudomonadota</taxon>
        <taxon>Gammaproteobacteria</taxon>
        <taxon>Enterobacterales</taxon>
        <taxon>Erwiniaceae</taxon>
        <taxon>Pantoea</taxon>
    </lineage>
</organism>
<dbReference type="Proteomes" id="UP000296144">
    <property type="component" value="Unassembled WGS sequence"/>
</dbReference>
<dbReference type="GO" id="GO:0051745">
    <property type="term" value="F:4-hydroxy-3-methylbut-2-enyl diphosphate reductase activity"/>
    <property type="evidence" value="ECO:0007669"/>
    <property type="project" value="UniProtKB-UniRule"/>
</dbReference>
<dbReference type="OrthoDB" id="9804068at2"/>
<feature type="binding site" evidence="5">
    <location>
        <position position="226"/>
    </location>
    <ligand>
        <name>(2E)-4-hydroxy-3-methylbut-2-enyl diphosphate</name>
        <dbReference type="ChEBI" id="CHEBI:128753"/>
    </ligand>
</feature>
<evidence type="ECO:0000313" key="6">
    <source>
        <dbReference type="EMBL" id="PPI86582.1"/>
    </source>
</evidence>
<feature type="binding site" evidence="5">
    <location>
        <position position="41"/>
    </location>
    <ligand>
        <name>dimethylallyl diphosphate</name>
        <dbReference type="ChEBI" id="CHEBI:57623"/>
    </ligand>
</feature>
<dbReference type="GO" id="GO:0019288">
    <property type="term" value="P:isopentenyl diphosphate biosynthetic process, methylerythritol 4-phosphate pathway"/>
    <property type="evidence" value="ECO:0007669"/>
    <property type="project" value="UniProtKB-UniRule"/>
</dbReference>
<keyword evidence="3 5" id="KW-0408">Iron</keyword>
<dbReference type="GO" id="GO:0016114">
    <property type="term" value="P:terpenoid biosynthetic process"/>
    <property type="evidence" value="ECO:0007669"/>
    <property type="project" value="UniProtKB-UniRule"/>
</dbReference>
<keyword evidence="4 5" id="KW-0411">Iron-sulfur</keyword>
<feature type="binding site" evidence="5">
    <location>
        <position position="270"/>
    </location>
    <ligand>
        <name>dimethylallyl diphosphate</name>
        <dbReference type="ChEBI" id="CHEBI:57623"/>
    </ligand>
</feature>
<feature type="binding site" evidence="5">
    <location>
        <position position="228"/>
    </location>
    <ligand>
        <name>isopentenyl diphosphate</name>
        <dbReference type="ChEBI" id="CHEBI:128769"/>
    </ligand>
</feature>
<comment type="function">
    <text evidence="5">Catalyzes the conversion of 1-hydroxy-2-methyl-2-(E)-butenyl 4-diphosphate (HMBPP) into a mixture of isopentenyl diphosphate (IPP) and dimethylallyl diphosphate (DMAPP). Acts in the terminal step of the DOXP/MEP pathway for isoprenoid precursor biosynthesis.</text>
</comment>
<feature type="binding site" evidence="5">
    <location>
        <position position="198"/>
    </location>
    <ligand>
        <name>[4Fe-4S] cluster</name>
        <dbReference type="ChEBI" id="CHEBI:49883"/>
    </ligand>
</feature>
<feature type="binding site" evidence="5">
    <location>
        <position position="228"/>
    </location>
    <ligand>
        <name>dimethylallyl diphosphate</name>
        <dbReference type="ChEBI" id="CHEBI:57623"/>
    </ligand>
</feature>
<feature type="binding site" evidence="5">
    <location>
        <position position="168"/>
    </location>
    <ligand>
        <name>(2E)-4-hydroxy-3-methylbut-2-enyl diphosphate</name>
        <dbReference type="ChEBI" id="CHEBI:128753"/>
    </ligand>
</feature>
<reference evidence="6 7" key="1">
    <citation type="journal article" date="2018" name="Genome Biol. Evol.">
        <title>Cladogenesis and Genomic Streamlining in Extracellular Endosymbionts of Tropical Stink Bugs.</title>
        <authorList>
            <person name="Otero-Bravo A."/>
            <person name="Goffredi S."/>
            <person name="Sabree Z.L."/>
        </authorList>
    </citation>
    <scope>NUCLEOTIDE SEQUENCE [LARGE SCALE GENOMIC DNA]</scope>
    <source>
        <strain evidence="6 7">SoEL</strain>
    </source>
</reference>
<feature type="binding site" evidence="5">
    <location>
        <position position="74"/>
    </location>
    <ligand>
        <name>(2E)-4-hydroxy-3-methylbut-2-enyl diphosphate</name>
        <dbReference type="ChEBI" id="CHEBI:128753"/>
    </ligand>
</feature>
<protein>
    <recommendedName>
        <fullName evidence="5">4-hydroxy-3-methylbut-2-enyl diphosphate reductase</fullName>
        <shortName evidence="5">HMBPP reductase</shortName>
        <ecNumber evidence="5">1.17.7.4</ecNumber>
    </recommendedName>
</protein>
<keyword evidence="5" id="KW-0414">Isoprene biosynthesis</keyword>
<dbReference type="GO" id="GO:0046872">
    <property type="term" value="F:metal ion binding"/>
    <property type="evidence" value="ECO:0007669"/>
    <property type="project" value="UniProtKB-KW"/>
</dbReference>
<keyword evidence="5" id="KW-0560">Oxidoreductase</keyword>
<feature type="binding site" evidence="5">
    <location>
        <position position="270"/>
    </location>
    <ligand>
        <name>(2E)-4-hydroxy-3-methylbut-2-enyl diphosphate</name>
        <dbReference type="ChEBI" id="CHEBI:128753"/>
    </ligand>
</feature>
<feature type="binding site" evidence="5">
    <location>
        <position position="125"/>
    </location>
    <ligand>
        <name>dimethylallyl diphosphate</name>
        <dbReference type="ChEBI" id="CHEBI:57623"/>
    </ligand>
</feature>
<feature type="binding site" evidence="5">
    <location>
        <position position="227"/>
    </location>
    <ligand>
        <name>(2E)-4-hydroxy-3-methylbut-2-enyl diphosphate</name>
        <dbReference type="ChEBI" id="CHEBI:128753"/>
    </ligand>
</feature>
<dbReference type="InterPro" id="IPR003451">
    <property type="entry name" value="LytB/IspH"/>
</dbReference>
<feature type="binding site" evidence="5">
    <location>
        <position position="227"/>
    </location>
    <ligand>
        <name>dimethylallyl diphosphate</name>
        <dbReference type="ChEBI" id="CHEBI:57623"/>
    </ligand>
</feature>
<evidence type="ECO:0000256" key="2">
    <source>
        <dbReference type="ARBA" id="ARBA00022723"/>
    </source>
</evidence>
<dbReference type="GO" id="GO:0050992">
    <property type="term" value="P:dimethylallyl diphosphate biosynthetic process"/>
    <property type="evidence" value="ECO:0007669"/>
    <property type="project" value="UniProtKB-UniRule"/>
</dbReference>
<dbReference type="UniPathway" id="UPA00059">
    <property type="reaction ID" value="UER00105"/>
</dbReference>
<keyword evidence="7" id="KW-1185">Reference proteome</keyword>
<proteinExistence type="inferred from homology"/>
<feature type="binding site" evidence="5">
    <location>
        <position position="97"/>
    </location>
    <ligand>
        <name>[4Fe-4S] cluster</name>
        <dbReference type="ChEBI" id="CHEBI:49883"/>
    </ligand>
</feature>
<dbReference type="Gene3D" id="3.40.50.11270">
    <property type="match status" value="1"/>
</dbReference>
<dbReference type="EC" id="1.17.7.4" evidence="5"/>